<dbReference type="AlphaFoldDB" id="A0A8X8WU54"/>
<dbReference type="PANTHER" id="PTHR22754">
    <property type="entry name" value="DISCO-INTERACTING PROTEIN 2 DIP2 -RELATED"/>
    <property type="match status" value="1"/>
</dbReference>
<keyword evidence="3" id="KW-1185">Reference proteome</keyword>
<dbReference type="InterPro" id="IPR000873">
    <property type="entry name" value="AMP-dep_synth/lig_dom"/>
</dbReference>
<evidence type="ECO:0000313" key="3">
    <source>
        <dbReference type="Proteomes" id="UP000298416"/>
    </source>
</evidence>
<comment type="caution">
    <text evidence="2">The sequence shown here is derived from an EMBL/GenBank/DDBJ whole genome shotgun (WGS) entry which is preliminary data.</text>
</comment>
<gene>
    <name evidence="2" type="ORF">SASPL_137861</name>
</gene>
<dbReference type="SUPFAM" id="SSF56801">
    <property type="entry name" value="Acetyl-CoA synthetase-like"/>
    <property type="match status" value="1"/>
</dbReference>
<organism evidence="2">
    <name type="scientific">Salvia splendens</name>
    <name type="common">Scarlet sage</name>
    <dbReference type="NCBI Taxonomy" id="180675"/>
    <lineage>
        <taxon>Eukaryota</taxon>
        <taxon>Viridiplantae</taxon>
        <taxon>Streptophyta</taxon>
        <taxon>Embryophyta</taxon>
        <taxon>Tracheophyta</taxon>
        <taxon>Spermatophyta</taxon>
        <taxon>Magnoliopsida</taxon>
        <taxon>eudicotyledons</taxon>
        <taxon>Gunneridae</taxon>
        <taxon>Pentapetalae</taxon>
        <taxon>asterids</taxon>
        <taxon>lamiids</taxon>
        <taxon>Lamiales</taxon>
        <taxon>Lamiaceae</taxon>
        <taxon>Nepetoideae</taxon>
        <taxon>Mentheae</taxon>
        <taxon>Salviinae</taxon>
        <taxon>Salvia</taxon>
        <taxon>Salvia subgen. Calosphace</taxon>
        <taxon>core Calosphace</taxon>
    </lineage>
</organism>
<dbReference type="PANTHER" id="PTHR22754:SF40">
    <property type="entry name" value="OS01G0636300 PROTEIN"/>
    <property type="match status" value="1"/>
</dbReference>
<dbReference type="EMBL" id="PNBA02000014">
    <property type="protein sequence ID" value="KAG6401016.1"/>
    <property type="molecule type" value="Genomic_DNA"/>
</dbReference>
<name>A0A8X8WU54_SALSN</name>
<evidence type="ECO:0000259" key="1">
    <source>
        <dbReference type="Pfam" id="PF00501"/>
    </source>
</evidence>
<proteinExistence type="predicted"/>
<accession>A0A8X8WU54</accession>
<dbReference type="InterPro" id="IPR042099">
    <property type="entry name" value="ANL_N_sf"/>
</dbReference>
<sequence>MSYENYDPSFPDQPVVDMYLPIWARLPAFRHKPAFIWAEEGAEGPSFLTYTQLNSAVHSISSALSQSLQKGDTVVILCQPGLELVEIIFACQRAGLIAVPVTPPHLSLANNHNHHHFVRLSQTKPCAALATRREYSSCASNRLSKLLEQLRWIATEDLTEQSEHRETSGYEGCRASEVYLIQYTSGATAIPKPVQVTAGAAAHNVRAARRSYDLHPNSTIASWLPQYHDCGLMFLLLTIVSGATCALASPSAFVARPRMWLEMLTEYKATCTPVPSFALPLVVRRGGGTSVLNLKTLKNLIIINEPIVKPSIDEFVRVFFPFGLNPSCISPSYGLAENCTFVSTAWRSGGGGFPIHKNLLPSAKLPTSREEIIEEDIEIMVVNEETHEPVDDGVEGEIWISSPGTALGYLDHPSLTREVFNSRLRDRVASCYVRTGDRGVVAGKERYLYVMGRCSDVIKGAVHPHYVETAAYGSCPRLLRPGCLAAFEHRGVVMLVAEVLKPELEDNALVSVCEGIQNAVWEEERVEVGVVVLARSRSVPKTTSGKVQRWAAKYAFERDELKEVVRVVFGKDGCKSTVFGGRVYVKRVRESEGQGILLAGNRLSLQSSL</sequence>
<protein>
    <recommendedName>
        <fullName evidence="1">AMP-dependent synthetase/ligase domain-containing protein</fullName>
    </recommendedName>
</protein>
<dbReference type="Pfam" id="PF00501">
    <property type="entry name" value="AMP-binding"/>
    <property type="match status" value="1"/>
</dbReference>
<dbReference type="Proteomes" id="UP000298416">
    <property type="component" value="Unassembled WGS sequence"/>
</dbReference>
<dbReference type="Gene3D" id="3.40.50.12780">
    <property type="entry name" value="N-terminal domain of ligase-like"/>
    <property type="match status" value="1"/>
</dbReference>
<dbReference type="InterPro" id="IPR045851">
    <property type="entry name" value="AMP-bd_C_sf"/>
</dbReference>
<reference evidence="2" key="1">
    <citation type="submission" date="2018-01" db="EMBL/GenBank/DDBJ databases">
        <authorList>
            <person name="Mao J.F."/>
        </authorList>
    </citation>
    <scope>NUCLEOTIDE SEQUENCE</scope>
    <source>
        <strain evidence="2">Huo1</strain>
        <tissue evidence="2">Leaf</tissue>
    </source>
</reference>
<evidence type="ECO:0000313" key="2">
    <source>
        <dbReference type="EMBL" id="KAG6401016.1"/>
    </source>
</evidence>
<reference evidence="2" key="2">
    <citation type="submission" date="2020-08" db="EMBL/GenBank/DDBJ databases">
        <title>Plant Genome Project.</title>
        <authorList>
            <person name="Zhang R.-G."/>
        </authorList>
    </citation>
    <scope>NUCLEOTIDE SEQUENCE</scope>
    <source>
        <strain evidence="2">Huo1</strain>
        <tissue evidence="2">Leaf</tissue>
    </source>
</reference>
<feature type="domain" description="AMP-dependent synthetase/ligase" evidence="1">
    <location>
        <begin position="29"/>
        <end position="410"/>
    </location>
</feature>
<dbReference type="Gene3D" id="3.30.300.30">
    <property type="match status" value="1"/>
</dbReference>